<protein>
    <submittedName>
        <fullName evidence="2">Uncharacterized protein</fullName>
    </submittedName>
</protein>
<keyword evidence="1" id="KW-0732">Signal</keyword>
<proteinExistence type="predicted"/>
<organism evidence="2 3">
    <name type="scientific">Acinetobacter baumannii</name>
    <dbReference type="NCBI Taxonomy" id="470"/>
    <lineage>
        <taxon>Bacteria</taxon>
        <taxon>Pseudomonadati</taxon>
        <taxon>Pseudomonadota</taxon>
        <taxon>Gammaproteobacteria</taxon>
        <taxon>Moraxellales</taxon>
        <taxon>Moraxellaceae</taxon>
        <taxon>Acinetobacter</taxon>
        <taxon>Acinetobacter calcoaceticus/baumannii complex</taxon>
    </lineage>
</organism>
<accession>A0A1S2G014</accession>
<evidence type="ECO:0000313" key="2">
    <source>
        <dbReference type="EMBL" id="OIG74070.1"/>
    </source>
</evidence>
<evidence type="ECO:0000313" key="3">
    <source>
        <dbReference type="Proteomes" id="UP000179937"/>
    </source>
</evidence>
<name>A0A1S2G014_ACIBA</name>
<dbReference type="AlphaFoldDB" id="A0A1S2G014"/>
<dbReference type="RefSeq" id="WP_001037834.1">
    <property type="nucleotide sequence ID" value="NZ_CAXOAE010000011.1"/>
</dbReference>
<evidence type="ECO:0000256" key="1">
    <source>
        <dbReference type="SAM" id="SignalP"/>
    </source>
</evidence>
<reference evidence="2 3" key="1">
    <citation type="submission" date="2016-05" db="EMBL/GenBank/DDBJ databases">
        <title>The evolution of Acinetobacter baumannii in vivo.</title>
        <authorList>
            <person name="Hua X."/>
            <person name="Yu Y."/>
        </authorList>
    </citation>
    <scope>NUCLEOTIDE SEQUENCE [LARGE SCALE GENOMIC DNA]</scope>
    <source>
        <strain evidence="2 3">XH647</strain>
    </source>
</reference>
<sequence>MNKLLRIIFLFTFTLSITHAQVYYEDITKYSLQDIPESYLDKISNFTDEDKKKERDEFKYYNKHGEFCLINYNESFWKHKKKGDYIFTSFSTIQQCKKNSIINNTRIEGVCPISQVKTRREYTVTNGKKEITNVAVDEMKPIYLGFFKRDDSVESMPIVQEEKEPISFENLTALDLTLLCSEIILEVARKRYNQAKKEHYDSTLDKILEKANKDD</sequence>
<feature type="chain" id="PRO_5043149341" evidence="1">
    <location>
        <begin position="21"/>
        <end position="215"/>
    </location>
</feature>
<dbReference type="EMBL" id="LYKI01000009">
    <property type="protein sequence ID" value="OIG74070.1"/>
    <property type="molecule type" value="Genomic_DNA"/>
</dbReference>
<gene>
    <name evidence="2" type="ORF">A7M90_16120</name>
</gene>
<comment type="caution">
    <text evidence="2">The sequence shown here is derived from an EMBL/GenBank/DDBJ whole genome shotgun (WGS) entry which is preliminary data.</text>
</comment>
<dbReference type="Proteomes" id="UP000179937">
    <property type="component" value="Unassembled WGS sequence"/>
</dbReference>
<feature type="signal peptide" evidence="1">
    <location>
        <begin position="1"/>
        <end position="20"/>
    </location>
</feature>